<evidence type="ECO:0000259" key="1">
    <source>
        <dbReference type="SMART" id="SM00893"/>
    </source>
</evidence>
<dbReference type="PIRSF" id="PIRSF000090">
    <property type="entry name" value="Beta-ETF"/>
    <property type="match status" value="1"/>
</dbReference>
<gene>
    <name evidence="2" type="ORF">AJ81_05075</name>
</gene>
<reference evidence="2 3" key="1">
    <citation type="submission" date="2014-01" db="EMBL/GenBank/DDBJ databases">
        <title>Genome sequencing of Thermotog hypogea.</title>
        <authorList>
            <person name="Zhang X."/>
            <person name="Alvare G."/>
            <person name="Fristensky B."/>
            <person name="Chen L."/>
            <person name="Suen T."/>
            <person name="Chen Q."/>
            <person name="Ma K."/>
        </authorList>
    </citation>
    <scope>NUCLEOTIDE SEQUENCE [LARGE SCALE GENOMIC DNA]</scope>
    <source>
        <strain evidence="2 3">DSM 11164</strain>
    </source>
</reference>
<dbReference type="PANTHER" id="PTHR21294">
    <property type="entry name" value="ELECTRON TRANSFER FLAVOPROTEIN BETA-SUBUNIT"/>
    <property type="match status" value="1"/>
</dbReference>
<protein>
    <submittedName>
        <fullName evidence="2">Electron transfer flavoprotein subunit beta</fullName>
    </submittedName>
</protein>
<proteinExistence type="predicted"/>
<dbReference type="InterPro" id="IPR014730">
    <property type="entry name" value="ETF_a/b_N"/>
</dbReference>
<feature type="domain" description="Electron transfer flavoprotein alpha/beta-subunit N-terminal" evidence="1">
    <location>
        <begin position="22"/>
        <end position="214"/>
    </location>
</feature>
<dbReference type="InterPro" id="IPR033948">
    <property type="entry name" value="ETF_beta_N"/>
</dbReference>
<name>A0A0X1KR00_9THEM</name>
<dbReference type="KEGG" id="phy:AJ81_05075"/>
<dbReference type="PANTHER" id="PTHR21294:SF17">
    <property type="entry name" value="PROTEIN FIXA"/>
    <property type="match status" value="1"/>
</dbReference>
<dbReference type="OrthoDB" id="9804960at2"/>
<dbReference type="RefSeq" id="WP_031504964.1">
    <property type="nucleotide sequence ID" value="NC_022795.1"/>
</dbReference>
<dbReference type="Proteomes" id="UP000077469">
    <property type="component" value="Chromosome"/>
</dbReference>
<dbReference type="PaxDb" id="1123384-AJ81_05075"/>
<dbReference type="Gene3D" id="3.40.50.620">
    <property type="entry name" value="HUPs"/>
    <property type="match status" value="1"/>
</dbReference>
<keyword evidence="3" id="KW-1185">Reference proteome</keyword>
<dbReference type="EMBL" id="CP007141">
    <property type="protein sequence ID" value="AJC73683.1"/>
    <property type="molecule type" value="Genomic_DNA"/>
</dbReference>
<dbReference type="InterPro" id="IPR012255">
    <property type="entry name" value="ETF_b"/>
</dbReference>
<dbReference type="STRING" id="1123384.AJ81_05075"/>
<dbReference type="PATRIC" id="fig|1123384.7.peg.1002"/>
<dbReference type="AlphaFoldDB" id="A0A0X1KR00"/>
<evidence type="ECO:0000313" key="2">
    <source>
        <dbReference type="EMBL" id="AJC73683.1"/>
    </source>
</evidence>
<dbReference type="SUPFAM" id="SSF52402">
    <property type="entry name" value="Adenine nucleotide alpha hydrolases-like"/>
    <property type="match status" value="1"/>
</dbReference>
<sequence length="266" mass="28640">MNFLVLVKQVPDTEKVKIDPISGTMVREGLDVTMNPLDSHALELAVSLKEKLNGSVTVLSMGPMNTIDVLRDAIALGADRAILLSDSALAGSDTWATSLALAKAIEKLNIAFDLMICGEKSTDGETGQVGIELATLLDLPVVSYVSELIDLTENFVVVKRSVEDAHEVWKAPLPACLCVLKSVAEPRLPTLAGKKTAMDAKIEIYDTESIGINREEVGLKGSPTRVVKVFNTKIARNCRIYADKDILEGIERVVGLIKAVRDGEVG</sequence>
<dbReference type="Pfam" id="PF01012">
    <property type="entry name" value="ETF"/>
    <property type="match status" value="1"/>
</dbReference>
<accession>A0A0X1KR00</accession>
<dbReference type="InterPro" id="IPR014729">
    <property type="entry name" value="Rossmann-like_a/b/a_fold"/>
</dbReference>
<dbReference type="CDD" id="cd01714">
    <property type="entry name" value="ETF_beta"/>
    <property type="match status" value="1"/>
</dbReference>
<evidence type="ECO:0000313" key="3">
    <source>
        <dbReference type="Proteomes" id="UP000077469"/>
    </source>
</evidence>
<dbReference type="GO" id="GO:0009055">
    <property type="term" value="F:electron transfer activity"/>
    <property type="evidence" value="ECO:0007669"/>
    <property type="project" value="InterPro"/>
</dbReference>
<organism evidence="2 3">
    <name type="scientific">Pseudothermotoga hypogea DSM 11164 = NBRC 106472</name>
    <dbReference type="NCBI Taxonomy" id="1123384"/>
    <lineage>
        <taxon>Bacteria</taxon>
        <taxon>Thermotogati</taxon>
        <taxon>Thermotogota</taxon>
        <taxon>Thermotogae</taxon>
        <taxon>Thermotogales</taxon>
        <taxon>Thermotogaceae</taxon>
        <taxon>Pseudothermotoga</taxon>
    </lineage>
</organism>
<dbReference type="SMART" id="SM00893">
    <property type="entry name" value="ETF"/>
    <property type="match status" value="1"/>
</dbReference>